<dbReference type="AlphaFoldDB" id="A0AAF0E0C1"/>
<dbReference type="SUPFAM" id="SSF53474">
    <property type="entry name" value="alpha/beta-Hydrolases"/>
    <property type="match status" value="1"/>
</dbReference>
<proteinExistence type="inferred from homology"/>
<dbReference type="GO" id="GO:0004806">
    <property type="term" value="F:triacylglycerol lipase activity"/>
    <property type="evidence" value="ECO:0007669"/>
    <property type="project" value="UniProtKB-EC"/>
</dbReference>
<accession>A0AAF0E0C1</accession>
<evidence type="ECO:0000256" key="6">
    <source>
        <dbReference type="ARBA" id="ARBA00022963"/>
    </source>
</evidence>
<comment type="subcellular location">
    <subcellularLocation>
        <location evidence="2">Secreted</location>
    </subcellularLocation>
</comment>
<evidence type="ECO:0000313" key="14">
    <source>
        <dbReference type="Proteomes" id="UP001216638"/>
    </source>
</evidence>
<keyword evidence="12" id="KW-0732">Signal</keyword>
<dbReference type="GO" id="GO:0005576">
    <property type="term" value="C:extracellular region"/>
    <property type="evidence" value="ECO:0007669"/>
    <property type="project" value="UniProtKB-SubCell"/>
</dbReference>
<evidence type="ECO:0000256" key="8">
    <source>
        <dbReference type="ARBA" id="ARBA00023098"/>
    </source>
</evidence>
<reference evidence="13" key="1">
    <citation type="submission" date="2023-03" db="EMBL/GenBank/DDBJ databases">
        <title>Mating type loci evolution in Malassezia.</title>
        <authorList>
            <person name="Coelho M.A."/>
        </authorList>
    </citation>
    <scope>NUCLEOTIDE SEQUENCE</scope>
    <source>
        <strain evidence="13">CBS 14135</strain>
    </source>
</reference>
<keyword evidence="4" id="KW-0964">Secreted</keyword>
<evidence type="ECO:0000256" key="9">
    <source>
        <dbReference type="ARBA" id="ARBA00043986"/>
    </source>
</evidence>
<comment type="catalytic activity">
    <reaction evidence="1">
        <text>a triacylglycerol + H2O = a diacylglycerol + a fatty acid + H(+)</text>
        <dbReference type="Rhea" id="RHEA:12044"/>
        <dbReference type="ChEBI" id="CHEBI:15377"/>
        <dbReference type="ChEBI" id="CHEBI:15378"/>
        <dbReference type="ChEBI" id="CHEBI:17855"/>
        <dbReference type="ChEBI" id="CHEBI:18035"/>
        <dbReference type="ChEBI" id="CHEBI:28868"/>
        <dbReference type="EC" id="3.1.1.3"/>
    </reaction>
</comment>
<feature type="signal peptide" evidence="12">
    <location>
        <begin position="1"/>
        <end position="19"/>
    </location>
</feature>
<keyword evidence="6" id="KW-0442">Lipid degradation</keyword>
<dbReference type="PANTHER" id="PTHR34853:SF1">
    <property type="entry name" value="LIPASE 5"/>
    <property type="match status" value="1"/>
</dbReference>
<dbReference type="PIRSF" id="PIRSF029171">
    <property type="entry name" value="Esterase_LipA"/>
    <property type="match status" value="1"/>
</dbReference>
<dbReference type="Proteomes" id="UP001216638">
    <property type="component" value="Chromosome 5"/>
</dbReference>
<dbReference type="Pfam" id="PF03583">
    <property type="entry name" value="LIP"/>
    <property type="match status" value="1"/>
</dbReference>
<comment type="similarity">
    <text evidence="9">Belongs to the AB hydrolase superfamily. Lipase family. Class Lip subfamily.</text>
</comment>
<evidence type="ECO:0000256" key="11">
    <source>
        <dbReference type="ARBA" id="ARBA00048461"/>
    </source>
</evidence>
<keyword evidence="14" id="KW-1185">Reference proteome</keyword>
<evidence type="ECO:0000256" key="10">
    <source>
        <dbReference type="ARBA" id="ARBA00047591"/>
    </source>
</evidence>
<keyword evidence="8" id="KW-0443">Lipid metabolism</keyword>
<evidence type="ECO:0000256" key="1">
    <source>
        <dbReference type="ARBA" id="ARBA00001024"/>
    </source>
</evidence>
<comment type="catalytic activity">
    <reaction evidence="10">
        <text>a diacylglycerol + H2O = a monoacylglycerol + a fatty acid + H(+)</text>
        <dbReference type="Rhea" id="RHEA:32731"/>
        <dbReference type="ChEBI" id="CHEBI:15377"/>
        <dbReference type="ChEBI" id="CHEBI:15378"/>
        <dbReference type="ChEBI" id="CHEBI:17408"/>
        <dbReference type="ChEBI" id="CHEBI:18035"/>
        <dbReference type="ChEBI" id="CHEBI:28868"/>
    </reaction>
</comment>
<gene>
    <name evidence="13" type="ORF">MBRA1_003468</name>
</gene>
<keyword evidence="7" id="KW-0843">Virulence</keyword>
<dbReference type="InterPro" id="IPR005152">
    <property type="entry name" value="Lipase_secreted"/>
</dbReference>
<dbReference type="GO" id="GO:0016042">
    <property type="term" value="P:lipid catabolic process"/>
    <property type="evidence" value="ECO:0007669"/>
    <property type="project" value="UniProtKB-KW"/>
</dbReference>
<dbReference type="Gene3D" id="1.10.260.130">
    <property type="match status" value="1"/>
</dbReference>
<evidence type="ECO:0000256" key="7">
    <source>
        <dbReference type="ARBA" id="ARBA00023026"/>
    </source>
</evidence>
<keyword evidence="5" id="KW-0378">Hydrolase</keyword>
<dbReference type="EMBL" id="CP119955">
    <property type="protein sequence ID" value="WFC96805.1"/>
    <property type="molecule type" value="Genomic_DNA"/>
</dbReference>
<evidence type="ECO:0000313" key="13">
    <source>
        <dbReference type="EMBL" id="WFC96805.1"/>
    </source>
</evidence>
<evidence type="ECO:0000256" key="12">
    <source>
        <dbReference type="SAM" id="SignalP"/>
    </source>
</evidence>
<feature type="chain" id="PRO_5042184962" description="triacylglycerol lipase" evidence="12">
    <location>
        <begin position="20"/>
        <end position="470"/>
    </location>
</feature>
<name>A0AAF0E0C1_9BASI</name>
<sequence length="470" mass="51069">MLLYVLFAVVLALLATVEAEPQRRVRHVRRDDTKAPLSPVLDPFYVAPNGWEKTKPGTILSSREIQAGFSTTQKMNLDKAYQILYRTSGTSPDQPSYTVTTVLVPHNANADSLVMVMPYEDSNFVDCAPSYKIQLGAPAELNPLQSLEELMWTSMLNDGWILTVPDHEGPLSAFSSGMLEGYASLDALRATLAFEPLKLPSDTKIVGTGYSGGAIAGGWAASLQNTYAPELNVLGWAIGGTPANITATFYDMDSTMFAGLTAAGLAGIVDSYPEVNDYVGSVITETGNTALQYTREHCMSDIILGLRNVNTLNKGFVTNTQDFLKAPSIVGLLNNLTMGTNAELVPKAPVYMYHSVNDEVINFSMANRTAQLWCDQGATVQFQAFTGLEMGHVSTELLNSPFVLKFIRDRMANTDFGTGCNWTSTIDPMWQPDVLGAKLSEVFNALSNLLGSAIGPGDHLLKEHIQQGHY</sequence>
<dbReference type="EC" id="3.1.1.3" evidence="3"/>
<dbReference type="PANTHER" id="PTHR34853">
    <property type="match status" value="1"/>
</dbReference>
<organism evidence="13 14">
    <name type="scientific">Malassezia brasiliensis</name>
    <dbReference type="NCBI Taxonomy" id="1821822"/>
    <lineage>
        <taxon>Eukaryota</taxon>
        <taxon>Fungi</taxon>
        <taxon>Dikarya</taxon>
        <taxon>Basidiomycota</taxon>
        <taxon>Ustilaginomycotina</taxon>
        <taxon>Malasseziomycetes</taxon>
        <taxon>Malasseziales</taxon>
        <taxon>Malasseziaceae</taxon>
        <taxon>Malassezia</taxon>
    </lineage>
</organism>
<protein>
    <recommendedName>
        <fullName evidence="3">triacylglycerol lipase</fullName>
        <ecNumber evidence="3">3.1.1.3</ecNumber>
    </recommendedName>
</protein>
<evidence type="ECO:0000256" key="2">
    <source>
        <dbReference type="ARBA" id="ARBA00004613"/>
    </source>
</evidence>
<evidence type="ECO:0000256" key="5">
    <source>
        <dbReference type="ARBA" id="ARBA00022801"/>
    </source>
</evidence>
<dbReference type="InterPro" id="IPR029058">
    <property type="entry name" value="AB_hydrolase_fold"/>
</dbReference>
<evidence type="ECO:0000256" key="3">
    <source>
        <dbReference type="ARBA" id="ARBA00013279"/>
    </source>
</evidence>
<dbReference type="Gene3D" id="3.40.50.1820">
    <property type="entry name" value="alpha/beta hydrolase"/>
    <property type="match status" value="1"/>
</dbReference>
<comment type="catalytic activity">
    <reaction evidence="11">
        <text>a monoacylglycerol + H2O = glycerol + a fatty acid + H(+)</text>
        <dbReference type="Rhea" id="RHEA:15245"/>
        <dbReference type="ChEBI" id="CHEBI:15377"/>
        <dbReference type="ChEBI" id="CHEBI:15378"/>
        <dbReference type="ChEBI" id="CHEBI:17408"/>
        <dbReference type="ChEBI" id="CHEBI:17754"/>
        <dbReference type="ChEBI" id="CHEBI:28868"/>
    </reaction>
</comment>
<evidence type="ECO:0000256" key="4">
    <source>
        <dbReference type="ARBA" id="ARBA00022525"/>
    </source>
</evidence>